<accession>A0A8S1WIY8</accession>
<proteinExistence type="predicted"/>
<dbReference type="OMA" id="CNCQYCS"/>
<protein>
    <submittedName>
        <fullName evidence="1">Uncharacterized protein</fullName>
    </submittedName>
</protein>
<reference evidence="1" key="1">
    <citation type="submission" date="2021-01" db="EMBL/GenBank/DDBJ databases">
        <authorList>
            <consortium name="Genoscope - CEA"/>
            <person name="William W."/>
        </authorList>
    </citation>
    <scope>NUCLEOTIDE SEQUENCE</scope>
</reference>
<evidence type="ECO:0000313" key="2">
    <source>
        <dbReference type="Proteomes" id="UP000683925"/>
    </source>
</evidence>
<dbReference type="EMBL" id="CAJJDP010000085">
    <property type="protein sequence ID" value="CAD8185766.1"/>
    <property type="molecule type" value="Genomic_DNA"/>
</dbReference>
<dbReference type="AlphaFoldDB" id="A0A8S1WIY8"/>
<dbReference type="OrthoDB" id="308067at2759"/>
<gene>
    <name evidence="1" type="ORF">POCTA_138.1.T0860131</name>
</gene>
<name>A0A8S1WIY8_PAROT</name>
<evidence type="ECO:0000313" key="1">
    <source>
        <dbReference type="EMBL" id="CAD8185766.1"/>
    </source>
</evidence>
<dbReference type="Proteomes" id="UP000683925">
    <property type="component" value="Unassembled WGS sequence"/>
</dbReference>
<organism evidence="1 2">
    <name type="scientific">Paramecium octaurelia</name>
    <dbReference type="NCBI Taxonomy" id="43137"/>
    <lineage>
        <taxon>Eukaryota</taxon>
        <taxon>Sar</taxon>
        <taxon>Alveolata</taxon>
        <taxon>Ciliophora</taxon>
        <taxon>Intramacronucleata</taxon>
        <taxon>Oligohymenophorea</taxon>
        <taxon>Peniculida</taxon>
        <taxon>Parameciidae</taxon>
        <taxon>Paramecium</taxon>
    </lineage>
</organism>
<sequence length="684" mass="81398">MNQKHFTLQNSIQYLKEYNGFQEFTQIKLTDHNKKRYIYPVLTLKCIHIKYATNLETVLDEINLKGLFVCECKNTANHPSQLQKDIRWGANEEINEIFDEGTVIHNKLFHNFQRARRYNAALTDQIVLSSLKKLLEQQNSRIISKILQRQGQNFQNQKNIIFKAICLLDSVSLNIPVRFNNCEHPECYDLASLLVYLKENSKIQGQADKLIQFQCKQRTCQVKVDISTVKNLFDNIYIDKELLKLIQKGLPSIYKYIYNPNSQQIQQDFLIQSKIIVDRQIYQRYQQEVNQQALASNEAYQQFQKLVMEFAHSILQRTSIVQTEQKLRLFKYKEFEVQPMIEKIEQPARCINCHISQVMELKYLLSDFQKQKDLYKQQIRPLICPLCQNNHKYTVYIPNVIYFDKNLFDAQEQGFLEKSGEIHIYNGKKLMKEEFQQKQKVELEEFKKILQNENQNQVCTFTQLYCCSNPAIRISWPLVLKNCPEQRIVDFESFYNRIQQLDVKNYHEKCLKFCNCQYCSDNPFSFEEIVFNVYYHEAFYIALTQFNKSKLKFEPYQFTYDFQSNRIIEESIHTISSKSIIINEKSFIKGFKTIQDEYQAMFDQKQIQGYQYQIVSNQLTTQFAIIENTREGYIGESKTQLKEINEKIQNNKVAKQYRFEIDKTEFQTNGFIKLARGNVSWQQN</sequence>
<comment type="caution">
    <text evidence="1">The sequence shown here is derived from an EMBL/GenBank/DDBJ whole genome shotgun (WGS) entry which is preliminary data.</text>
</comment>
<keyword evidence="2" id="KW-1185">Reference proteome</keyword>